<protein>
    <recommendedName>
        <fullName evidence="3">Phasin family protein</fullName>
    </recommendedName>
</protein>
<comment type="caution">
    <text evidence="1">The sequence shown here is derived from an EMBL/GenBank/DDBJ whole genome shotgun (WGS) entry which is preliminary data.</text>
</comment>
<dbReference type="EMBL" id="OGUS01000139">
    <property type="protein sequence ID" value="SPC20768.1"/>
    <property type="molecule type" value="Genomic_DNA"/>
</dbReference>
<gene>
    <name evidence="1" type="ORF">CO2235_MP40124</name>
</gene>
<accession>A0A976BI05</accession>
<dbReference type="GeneID" id="303490089"/>
<evidence type="ECO:0000313" key="2">
    <source>
        <dbReference type="Proteomes" id="UP000256862"/>
    </source>
</evidence>
<dbReference type="Proteomes" id="UP000256862">
    <property type="component" value="Plasmid CO2235_mp"/>
</dbReference>
<evidence type="ECO:0000313" key="1">
    <source>
        <dbReference type="EMBL" id="SPC20768.1"/>
    </source>
</evidence>
<dbReference type="AlphaFoldDB" id="A0A976BI05"/>
<dbReference type="RefSeq" id="WP_232353407.1">
    <property type="nucleotide sequence ID" value="NZ_CP069809.1"/>
</dbReference>
<organism evidence="1 2">
    <name type="scientific">Cupriavidus oxalaticus</name>
    <dbReference type="NCBI Taxonomy" id="96344"/>
    <lineage>
        <taxon>Bacteria</taxon>
        <taxon>Pseudomonadati</taxon>
        <taxon>Pseudomonadota</taxon>
        <taxon>Betaproteobacteria</taxon>
        <taxon>Burkholderiales</taxon>
        <taxon>Burkholderiaceae</taxon>
        <taxon>Cupriavidus</taxon>
    </lineage>
</organism>
<evidence type="ECO:0008006" key="3">
    <source>
        <dbReference type="Google" id="ProtNLM"/>
    </source>
</evidence>
<reference evidence="1 2" key="1">
    <citation type="submission" date="2018-01" db="EMBL/GenBank/DDBJ databases">
        <authorList>
            <person name="Clerissi C."/>
        </authorList>
    </citation>
    <scope>NUCLEOTIDE SEQUENCE [LARGE SCALE GENOMIC DNA]</scope>
    <source>
        <strain evidence="1">Cupriavidus oxalaticus LMG 2235</strain>
        <plasmid evidence="2">co2235_mp</plasmid>
    </source>
</reference>
<name>A0A976BI05_9BURK</name>
<proteinExistence type="predicted"/>
<sequence>MMMTATPTFWPFPAVFTAGFASLQQFQSMQADLADTWRRMAELNLEFARSMADEIRFDTVGLLAEQDPESLYAREIASELPLLGGPLHYASAMLELLARAQQKWIDGWGHLFMQGPLTDWTAGAKAVTDIPAWLVRETPRPRAN</sequence>
<geneLocation type="plasmid" evidence="2">
    <name>co2235_mp</name>
</geneLocation>